<dbReference type="RefSeq" id="WP_161055221.1">
    <property type="nucleotide sequence ID" value="NZ_WWCT01000008.1"/>
</dbReference>
<sequence length="390" mass="42158">MSHSPELFHRPELAERIARQVLTVAVGSAASSGVFLAAPRRTGKSTFLREDLRPAFERADALVVYADLWANPTADPGEVIVAAIRAMLATNDGVVMRLAKASGLSKIAIGGAVNFDLDRVGLSKDISLTDALVALSDEIEQVIVLVIDEAQHAITTDAGIAALFALKAARDELNSTHHHGLRLVCTGSNRDKLAMLRNSKDQAFYGAPMVDFPMLGKDFIAWFCEKAALPFPLPPERIWPVFVAAGYRPELLGAAADTLRFNFDVSADTGPDRFVDAVSQLATEMNQVQRKVIRSLTPIQQAVLRVMAVTGSNYAPFEAATMALYRKGLLEVAEDDVKVDVPNVQQALIALQEKKLVWRAARGVYAIEEQAVTDILASDGLLTGLEPASE</sequence>
<name>A0ABW9W0B0_9BURK</name>
<keyword evidence="1" id="KW-0067">ATP-binding</keyword>
<dbReference type="PANTHER" id="PTHR34301:SF8">
    <property type="entry name" value="ATPASE DOMAIN-CONTAINING PROTEIN"/>
    <property type="match status" value="1"/>
</dbReference>
<evidence type="ECO:0000313" key="2">
    <source>
        <dbReference type="Proteomes" id="UP000642144"/>
    </source>
</evidence>
<dbReference type="PANTHER" id="PTHR34301">
    <property type="entry name" value="DNA-BINDING PROTEIN-RELATED"/>
    <property type="match status" value="1"/>
</dbReference>
<dbReference type="InterPro" id="IPR027417">
    <property type="entry name" value="P-loop_NTPase"/>
</dbReference>
<proteinExistence type="predicted"/>
<comment type="caution">
    <text evidence="1">The sequence shown here is derived from an EMBL/GenBank/DDBJ whole genome shotgun (WGS) entry which is preliminary data.</text>
</comment>
<protein>
    <submittedName>
        <fullName evidence="1">ATP-binding protein</fullName>
    </submittedName>
</protein>
<reference evidence="1 2" key="1">
    <citation type="submission" date="2019-12" db="EMBL/GenBank/DDBJ databases">
        <title>Novel species isolated from a subtropical stream in China.</title>
        <authorList>
            <person name="Lu H."/>
        </authorList>
    </citation>
    <scope>NUCLEOTIDE SEQUENCE [LARGE SCALE GENOMIC DNA]</scope>
    <source>
        <strain evidence="1 2">CY42W</strain>
    </source>
</reference>
<dbReference type="Gene3D" id="3.40.50.300">
    <property type="entry name" value="P-loop containing nucleotide triphosphate hydrolases"/>
    <property type="match status" value="1"/>
</dbReference>
<dbReference type="EMBL" id="WWCT01000008">
    <property type="protein sequence ID" value="MYN27253.1"/>
    <property type="molecule type" value="Genomic_DNA"/>
</dbReference>
<gene>
    <name evidence="1" type="ORF">GTP69_12615</name>
</gene>
<organism evidence="1 2">
    <name type="scientific">Duganella levis</name>
    <dbReference type="NCBI Taxonomy" id="2692169"/>
    <lineage>
        <taxon>Bacteria</taxon>
        <taxon>Pseudomonadati</taxon>
        <taxon>Pseudomonadota</taxon>
        <taxon>Betaproteobacteria</taxon>
        <taxon>Burkholderiales</taxon>
        <taxon>Oxalobacteraceae</taxon>
        <taxon>Telluria group</taxon>
        <taxon>Duganella</taxon>
    </lineage>
</organism>
<evidence type="ECO:0000313" key="1">
    <source>
        <dbReference type="EMBL" id="MYN27253.1"/>
    </source>
</evidence>
<dbReference type="Proteomes" id="UP000642144">
    <property type="component" value="Unassembled WGS sequence"/>
</dbReference>
<keyword evidence="1" id="KW-0547">Nucleotide-binding</keyword>
<dbReference type="GO" id="GO:0005524">
    <property type="term" value="F:ATP binding"/>
    <property type="evidence" value="ECO:0007669"/>
    <property type="project" value="UniProtKB-KW"/>
</dbReference>
<accession>A0ABW9W0B0</accession>
<dbReference type="SUPFAM" id="SSF52540">
    <property type="entry name" value="P-loop containing nucleoside triphosphate hydrolases"/>
    <property type="match status" value="1"/>
</dbReference>
<keyword evidence="2" id="KW-1185">Reference proteome</keyword>